<evidence type="ECO:0000313" key="3">
    <source>
        <dbReference type="Proteomes" id="UP000229239"/>
    </source>
</evidence>
<dbReference type="InterPro" id="IPR050490">
    <property type="entry name" value="Bact_solute-bd_prot1"/>
</dbReference>
<reference evidence="3" key="1">
    <citation type="submission" date="2017-10" db="EMBL/GenBank/DDBJ databases">
        <title>Draft genome sequences of strains TRE 1, TRE 9, TRE H and TRI 7, isolated from tamarins, belonging to four potential novel Bifidobacterium species.</title>
        <authorList>
            <person name="Mattarelli P."/>
            <person name="Modesto M."/>
            <person name="Puglisi E."/>
            <person name="Morelli L."/>
            <person name="Bonetti A."/>
            <person name="Spezio C."/>
            <person name="Sandri C."/>
        </authorList>
    </citation>
    <scope>NUCLEOTIDE SEQUENCE [LARGE SCALE GENOMIC DNA]</scope>
    <source>
        <strain evidence="3">TREH</strain>
    </source>
</reference>
<sequence length="439" mass="47047">MLKEEYMKTATKAIASLASLAMLTSLAACGNTPGSASSNGNATAWGISDANFAPAKESFELWNKNHSDQQISTEYFANDALKEKMRTAIGSGNAPTFVYSWGGASLKDYADSGAIVDLTDELADTVNDRVFESVAQGGYIGDKLYATPLLGAQPVVLYFNKSVLNDAGVSEAPQTWTELLDAVAKIKASGKTPIALAGGSKWPYLMWAAYLVDRIGGPEVFQGVMDGKADAWSDPAVSQAMEMIQDLVKAGAFGDIYTSLTSDDRKDTSMLVNGTVGMELMGSWVYPDLQSLSTDFAANDLGFAPFPAVEGGKGDINDLTGNLANYWSVSAKANAKQRETAIAYLKDQTYTDAMVDKMLDIGAVPPVKDIEQKVKDADTKVGFYTWVYEAMSSAPAFQLSWDQAIPAAQAEAVLNNLEQVFLLTQTPDQFVDAMNATLK</sequence>
<evidence type="ECO:0000313" key="2">
    <source>
        <dbReference type="EMBL" id="PJM77856.1"/>
    </source>
</evidence>
<protein>
    <submittedName>
        <fullName evidence="2">Sugar ABC transporter substrate-binding protein</fullName>
    </submittedName>
</protein>
<keyword evidence="1" id="KW-0732">Signal</keyword>
<dbReference type="AlphaFoldDB" id="A0A2M9HM30"/>
<dbReference type="PANTHER" id="PTHR43649">
    <property type="entry name" value="ARABINOSE-BINDING PROTEIN-RELATED"/>
    <property type="match status" value="1"/>
</dbReference>
<dbReference type="SUPFAM" id="SSF53850">
    <property type="entry name" value="Periplasmic binding protein-like II"/>
    <property type="match status" value="1"/>
</dbReference>
<proteinExistence type="predicted"/>
<organism evidence="2 3">
    <name type="scientific">Bifidobacterium felsineum</name>
    <dbReference type="NCBI Taxonomy" id="2045440"/>
    <lineage>
        <taxon>Bacteria</taxon>
        <taxon>Bacillati</taxon>
        <taxon>Actinomycetota</taxon>
        <taxon>Actinomycetes</taxon>
        <taxon>Bifidobacteriales</taxon>
        <taxon>Bifidobacteriaceae</taxon>
        <taxon>Bifidobacterium</taxon>
    </lineage>
</organism>
<dbReference type="Proteomes" id="UP000229239">
    <property type="component" value="Unassembled WGS sequence"/>
</dbReference>
<dbReference type="InterPro" id="IPR006059">
    <property type="entry name" value="SBP"/>
</dbReference>
<accession>A0A2M9HM30</accession>
<dbReference type="Gene3D" id="3.40.190.10">
    <property type="entry name" value="Periplasmic binding protein-like II"/>
    <property type="match status" value="2"/>
</dbReference>
<feature type="chain" id="PRO_5014915937" evidence="1">
    <location>
        <begin position="28"/>
        <end position="439"/>
    </location>
</feature>
<dbReference type="Pfam" id="PF01547">
    <property type="entry name" value="SBP_bac_1"/>
    <property type="match status" value="1"/>
</dbReference>
<name>A0A2M9HM30_9BIFI</name>
<gene>
    <name evidence="2" type="ORF">CSQ86_02065</name>
</gene>
<dbReference type="OrthoDB" id="8317736at2"/>
<evidence type="ECO:0000256" key="1">
    <source>
        <dbReference type="SAM" id="SignalP"/>
    </source>
</evidence>
<comment type="caution">
    <text evidence="2">The sequence shown here is derived from an EMBL/GenBank/DDBJ whole genome shotgun (WGS) entry which is preliminary data.</text>
</comment>
<dbReference type="PROSITE" id="PS51257">
    <property type="entry name" value="PROKAR_LIPOPROTEIN"/>
    <property type="match status" value="1"/>
</dbReference>
<dbReference type="EMBL" id="PEBJ01000001">
    <property type="protein sequence ID" value="PJM77856.1"/>
    <property type="molecule type" value="Genomic_DNA"/>
</dbReference>
<dbReference type="PANTHER" id="PTHR43649:SF14">
    <property type="entry name" value="BLR3389 PROTEIN"/>
    <property type="match status" value="1"/>
</dbReference>
<feature type="signal peptide" evidence="1">
    <location>
        <begin position="1"/>
        <end position="27"/>
    </location>
</feature>
<keyword evidence="3" id="KW-1185">Reference proteome</keyword>